<dbReference type="HOGENOM" id="CLU_125405_1_0_11"/>
<dbReference type="OrthoDB" id="5297106at2"/>
<dbReference type="Gene3D" id="1.10.1220.10">
    <property type="entry name" value="Met repressor-like"/>
    <property type="match status" value="1"/>
</dbReference>
<dbReference type="InterPro" id="IPR013321">
    <property type="entry name" value="Arc_rbn_hlx_hlx"/>
</dbReference>
<dbReference type="RefSeq" id="WP_042532393.1">
    <property type="nucleotide sequence ID" value="NZ_CP010827.1"/>
</dbReference>
<dbReference type="InterPro" id="IPR010985">
    <property type="entry name" value="Ribbon_hlx_hlx"/>
</dbReference>
<dbReference type="STRING" id="161899.CSING_11705"/>
<protein>
    <submittedName>
        <fullName evidence="1">HicB family protein</fullName>
    </submittedName>
    <submittedName>
        <fullName evidence="2">Type II toxin-antitoxin system HicB family antitoxin</fullName>
    </submittedName>
</protein>
<dbReference type="Proteomes" id="UP001521911">
    <property type="component" value="Unassembled WGS sequence"/>
</dbReference>
<evidence type="ECO:0000313" key="3">
    <source>
        <dbReference type="Proteomes" id="UP000031890"/>
    </source>
</evidence>
<keyword evidence="4" id="KW-1185">Reference proteome</keyword>
<dbReference type="KEGG" id="csx:CSING_11705"/>
<dbReference type="Proteomes" id="UP000031890">
    <property type="component" value="Chromosome"/>
</dbReference>
<reference evidence="1 3" key="1">
    <citation type="journal article" date="2015" name="Genome Announc.">
        <title>Complete Genome Sequence and Annotation of Corynebacterium singulare DSM 44357, Isolated from a Human Semen Specimen.</title>
        <authorList>
            <person name="Merten M."/>
            <person name="Brinkrolf K."/>
            <person name="Albersmeier A."/>
            <person name="Kutter Y."/>
            <person name="Ruckert C."/>
            <person name="Tauch A."/>
        </authorList>
    </citation>
    <scope>NUCLEOTIDE SEQUENCE [LARGE SCALE GENOMIC DNA]</scope>
    <source>
        <strain evidence="1">IBS B52218</strain>
    </source>
</reference>
<dbReference type="SUPFAM" id="SSF47598">
    <property type="entry name" value="Ribbon-helix-helix"/>
    <property type="match status" value="1"/>
</dbReference>
<evidence type="ECO:0000313" key="4">
    <source>
        <dbReference type="Proteomes" id="UP001521911"/>
    </source>
</evidence>
<evidence type="ECO:0000313" key="2">
    <source>
        <dbReference type="EMBL" id="MCG7276782.1"/>
    </source>
</evidence>
<evidence type="ECO:0000313" key="1">
    <source>
        <dbReference type="EMBL" id="AJI79836.1"/>
    </source>
</evidence>
<dbReference type="Pfam" id="PF05534">
    <property type="entry name" value="HicB"/>
    <property type="match status" value="1"/>
</dbReference>
<name>A0A0B6F734_9CORY</name>
<dbReference type="InterPro" id="IPR008651">
    <property type="entry name" value="Uncharacterised_HicB"/>
</dbReference>
<dbReference type="AlphaFoldDB" id="A0A0B6F734"/>
<dbReference type="InterPro" id="IPR035069">
    <property type="entry name" value="TTHA1013/TTHA0281-like"/>
</dbReference>
<gene>
    <name evidence="1" type="ORF">CSING_11705</name>
    <name evidence="2" type="ORF">MHK08_09920</name>
</gene>
<organism evidence="1 3">
    <name type="scientific">Corynebacterium singulare</name>
    <dbReference type="NCBI Taxonomy" id="161899"/>
    <lineage>
        <taxon>Bacteria</taxon>
        <taxon>Bacillati</taxon>
        <taxon>Actinomycetota</taxon>
        <taxon>Actinomycetes</taxon>
        <taxon>Mycobacteriales</taxon>
        <taxon>Corynebacteriaceae</taxon>
        <taxon>Corynebacterium</taxon>
    </lineage>
</organism>
<dbReference type="SUPFAM" id="SSF143100">
    <property type="entry name" value="TTHA1013/TTHA0281-like"/>
    <property type="match status" value="1"/>
</dbReference>
<dbReference type="EMBL" id="CP010827">
    <property type="protein sequence ID" value="AJI79836.1"/>
    <property type="molecule type" value="Genomic_DNA"/>
</dbReference>
<accession>A0A0B6F734</accession>
<dbReference type="GO" id="GO:0006355">
    <property type="term" value="P:regulation of DNA-templated transcription"/>
    <property type="evidence" value="ECO:0007669"/>
    <property type="project" value="InterPro"/>
</dbReference>
<proteinExistence type="predicted"/>
<reference evidence="2 4" key="2">
    <citation type="submission" date="2022-02" db="EMBL/GenBank/DDBJ databases">
        <title>Uncovering new skin microbiome diversity through culturing and metagenomics.</title>
        <authorList>
            <person name="Conlan S."/>
            <person name="Deming C."/>
            <person name="Nisc Comparative Sequencing Program N."/>
            <person name="Segre J.A."/>
        </authorList>
    </citation>
    <scope>NUCLEOTIDE SEQUENCE [LARGE SCALE GENOMIC DNA]</scope>
    <source>
        <strain evidence="2 4">ACRQV</strain>
    </source>
</reference>
<sequence length="109" mass="12214">MNPADKYTYQTAWSEEDGEFVATVLEFPSLSWLDASAATAESELRSVVEEALEDMHRNNEQAPEPFGQRSFSGKFNLRIPQSLHRNLTIEAEREGVSLNTLIVQKLASA</sequence>
<dbReference type="EMBL" id="JAKRDF010000013">
    <property type="protein sequence ID" value="MCG7276782.1"/>
    <property type="molecule type" value="Genomic_DNA"/>
</dbReference>